<feature type="region of interest" description="Disordered" evidence="3">
    <location>
        <begin position="234"/>
        <end position="259"/>
    </location>
</feature>
<dbReference type="EMBL" id="CP032630">
    <property type="protein sequence ID" value="AYF98532.1"/>
    <property type="molecule type" value="Genomic_DNA"/>
</dbReference>
<feature type="compositionally biased region" description="Basic and acidic residues" evidence="3">
    <location>
        <begin position="234"/>
        <end position="243"/>
    </location>
</feature>
<dbReference type="PANTHER" id="PTHR10434:SF55">
    <property type="entry name" value="POSSIBLE ACYLTRANSFERASE"/>
    <property type="match status" value="1"/>
</dbReference>
<accession>A0A387B4L9</accession>
<evidence type="ECO:0000256" key="3">
    <source>
        <dbReference type="SAM" id="MobiDB-lite"/>
    </source>
</evidence>
<dbReference type="RefSeq" id="WP_120762879.1">
    <property type="nucleotide sequence ID" value="NZ_CP032630.1"/>
</dbReference>
<evidence type="ECO:0000313" key="7">
    <source>
        <dbReference type="Proteomes" id="UP000278886"/>
    </source>
</evidence>
<dbReference type="InterPro" id="IPR002123">
    <property type="entry name" value="Plipid/glycerol_acylTrfase"/>
</dbReference>
<organism evidence="6 7">
    <name type="scientific">Protaetiibacter intestinalis</name>
    <dbReference type="NCBI Taxonomy" id="2419774"/>
    <lineage>
        <taxon>Bacteria</taxon>
        <taxon>Bacillati</taxon>
        <taxon>Actinomycetota</taxon>
        <taxon>Actinomycetes</taxon>
        <taxon>Micrococcales</taxon>
        <taxon>Microbacteriaceae</taxon>
        <taxon>Protaetiibacter</taxon>
    </lineage>
</organism>
<evidence type="ECO:0000313" key="6">
    <source>
        <dbReference type="EMBL" id="AYF98532.1"/>
    </source>
</evidence>
<gene>
    <name evidence="6" type="ORF">D7I47_09840</name>
</gene>
<dbReference type="CDD" id="cd07989">
    <property type="entry name" value="LPLAT_AGPAT-like"/>
    <property type="match status" value="1"/>
</dbReference>
<sequence>MAGKPPRRRREKTFGWRVIAAILIPPLLFLARYRIRHPERLPKQGAFVLSPNHYSNLDPVTTGYIVWKLGRVPRFLAKASVFRVPVIGRILRATGQIPVERADRGQGRESLAAAANLVDDGLAVIIYPEGTLTREPDLWPMRGKSGAVRMALEHDVPLIPMAHWGVQQILPRYSKKVSLFPRKTIDAIIGEPVDLDRWRGRPVDAALLAEATEAVMAAITALLEELRGETAPLERWDPARHGQSEVGRFDASPSSGAGE</sequence>
<evidence type="ECO:0000256" key="1">
    <source>
        <dbReference type="ARBA" id="ARBA00022679"/>
    </source>
</evidence>
<keyword evidence="4" id="KW-0472">Membrane</keyword>
<keyword evidence="7" id="KW-1185">Reference proteome</keyword>
<dbReference type="GO" id="GO:0005886">
    <property type="term" value="C:plasma membrane"/>
    <property type="evidence" value="ECO:0007669"/>
    <property type="project" value="TreeGrafter"/>
</dbReference>
<dbReference type="KEGG" id="lyd:D7I47_09840"/>
<name>A0A387B4L9_9MICO</name>
<dbReference type="OrthoDB" id="9806008at2"/>
<dbReference type="SUPFAM" id="SSF69593">
    <property type="entry name" value="Glycerol-3-phosphate (1)-acyltransferase"/>
    <property type="match status" value="1"/>
</dbReference>
<keyword evidence="2 6" id="KW-0012">Acyltransferase</keyword>
<dbReference type="GO" id="GO:0006654">
    <property type="term" value="P:phosphatidic acid biosynthetic process"/>
    <property type="evidence" value="ECO:0007669"/>
    <property type="project" value="TreeGrafter"/>
</dbReference>
<keyword evidence="4" id="KW-0812">Transmembrane</keyword>
<keyword evidence="4" id="KW-1133">Transmembrane helix</keyword>
<evidence type="ECO:0000259" key="5">
    <source>
        <dbReference type="SMART" id="SM00563"/>
    </source>
</evidence>
<dbReference type="AlphaFoldDB" id="A0A387B4L9"/>
<proteinExistence type="predicted"/>
<dbReference type="GO" id="GO:0003841">
    <property type="term" value="F:1-acylglycerol-3-phosphate O-acyltransferase activity"/>
    <property type="evidence" value="ECO:0007669"/>
    <property type="project" value="TreeGrafter"/>
</dbReference>
<dbReference type="PANTHER" id="PTHR10434">
    <property type="entry name" value="1-ACYL-SN-GLYCEROL-3-PHOSPHATE ACYLTRANSFERASE"/>
    <property type="match status" value="1"/>
</dbReference>
<feature type="domain" description="Phospholipid/glycerol acyltransferase" evidence="5">
    <location>
        <begin position="47"/>
        <end position="166"/>
    </location>
</feature>
<protein>
    <submittedName>
        <fullName evidence="6">1-acyl-sn-glycerol-3-phosphate acyltransferase</fullName>
    </submittedName>
</protein>
<evidence type="ECO:0000256" key="4">
    <source>
        <dbReference type="SAM" id="Phobius"/>
    </source>
</evidence>
<dbReference type="Proteomes" id="UP000278886">
    <property type="component" value="Chromosome"/>
</dbReference>
<dbReference type="SMART" id="SM00563">
    <property type="entry name" value="PlsC"/>
    <property type="match status" value="1"/>
</dbReference>
<dbReference type="Pfam" id="PF01553">
    <property type="entry name" value="Acyltransferase"/>
    <property type="match status" value="1"/>
</dbReference>
<feature type="transmembrane region" description="Helical" evidence="4">
    <location>
        <begin position="14"/>
        <end position="33"/>
    </location>
</feature>
<reference evidence="7" key="1">
    <citation type="submission" date="2018-09" db="EMBL/GenBank/DDBJ databases">
        <title>Genome sequencing of strain 2DFWR-13.</title>
        <authorList>
            <person name="Heo J."/>
            <person name="Kim S.-J."/>
            <person name="Kwon S.-W."/>
        </authorList>
    </citation>
    <scope>NUCLEOTIDE SEQUENCE [LARGE SCALE GENOMIC DNA]</scope>
    <source>
        <strain evidence="7">2DFWR-13</strain>
    </source>
</reference>
<keyword evidence="1 6" id="KW-0808">Transferase</keyword>
<evidence type="ECO:0000256" key="2">
    <source>
        <dbReference type="ARBA" id="ARBA00023315"/>
    </source>
</evidence>